<proteinExistence type="predicted"/>
<dbReference type="Pfam" id="PF05699">
    <property type="entry name" value="Dimer_Tnp_hAT"/>
    <property type="match status" value="1"/>
</dbReference>
<dbReference type="Proteomes" id="UP001172457">
    <property type="component" value="Chromosome 5"/>
</dbReference>
<dbReference type="AlphaFoldDB" id="A0AA38W383"/>
<evidence type="ECO:0000313" key="3">
    <source>
        <dbReference type="Proteomes" id="UP001172457"/>
    </source>
</evidence>
<evidence type="ECO:0000313" key="2">
    <source>
        <dbReference type="EMBL" id="KAJ9547237.1"/>
    </source>
</evidence>
<evidence type="ECO:0000259" key="1">
    <source>
        <dbReference type="Pfam" id="PF05699"/>
    </source>
</evidence>
<organism evidence="2 3">
    <name type="scientific">Centaurea solstitialis</name>
    <name type="common">yellow star-thistle</name>
    <dbReference type="NCBI Taxonomy" id="347529"/>
    <lineage>
        <taxon>Eukaryota</taxon>
        <taxon>Viridiplantae</taxon>
        <taxon>Streptophyta</taxon>
        <taxon>Embryophyta</taxon>
        <taxon>Tracheophyta</taxon>
        <taxon>Spermatophyta</taxon>
        <taxon>Magnoliopsida</taxon>
        <taxon>eudicotyledons</taxon>
        <taxon>Gunneridae</taxon>
        <taxon>Pentapetalae</taxon>
        <taxon>asterids</taxon>
        <taxon>campanulids</taxon>
        <taxon>Asterales</taxon>
        <taxon>Asteraceae</taxon>
        <taxon>Carduoideae</taxon>
        <taxon>Cardueae</taxon>
        <taxon>Centaureinae</taxon>
        <taxon>Centaurea</taxon>
    </lineage>
</organism>
<reference evidence="2" key="1">
    <citation type="submission" date="2023-03" db="EMBL/GenBank/DDBJ databases">
        <title>Chromosome-scale reference genome and RAD-based genetic map of yellow starthistle (Centaurea solstitialis) reveal putative structural variation and QTLs associated with invader traits.</title>
        <authorList>
            <person name="Reatini B."/>
            <person name="Cang F.A."/>
            <person name="Jiang Q."/>
            <person name="Mckibben M.T.W."/>
            <person name="Barker M.S."/>
            <person name="Rieseberg L.H."/>
            <person name="Dlugosch K.M."/>
        </authorList>
    </citation>
    <scope>NUCLEOTIDE SEQUENCE</scope>
    <source>
        <strain evidence="2">CAN-66</strain>
        <tissue evidence="2">Leaf</tissue>
    </source>
</reference>
<name>A0AA38W383_9ASTR</name>
<dbReference type="EMBL" id="JARYMX010000005">
    <property type="protein sequence ID" value="KAJ9547237.1"/>
    <property type="molecule type" value="Genomic_DNA"/>
</dbReference>
<accession>A0AA38W383</accession>
<keyword evidence="3" id="KW-1185">Reference proteome</keyword>
<protein>
    <recommendedName>
        <fullName evidence="1">HAT C-terminal dimerisation domain-containing protein</fullName>
    </recommendedName>
</protein>
<comment type="caution">
    <text evidence="2">The sequence shown here is derived from an EMBL/GenBank/DDBJ whole genome shotgun (WGS) entry which is preliminary data.</text>
</comment>
<gene>
    <name evidence="2" type="ORF">OSB04_019780</name>
</gene>
<feature type="domain" description="HAT C-terminal dimerisation" evidence="1">
    <location>
        <begin position="1"/>
        <end position="24"/>
    </location>
</feature>
<dbReference type="InterPro" id="IPR008906">
    <property type="entry name" value="HATC_C_dom"/>
</dbReference>
<sequence length="117" mass="13746">MEYWKPVQGWYPIVSQMARDILAIRYQQLLLNRFSALEDGLMDDDDREDDNSAKIQSLQTQNVVFKLEYSDPFIKRIVFGFGTFNPFKFELDTNPARHDTFARSSHMSMIAEKITPF</sequence>
<dbReference type="GO" id="GO:0046983">
    <property type="term" value="F:protein dimerization activity"/>
    <property type="evidence" value="ECO:0007669"/>
    <property type="project" value="InterPro"/>
</dbReference>